<dbReference type="EMBL" id="JH159161">
    <property type="protein sequence ID" value="EGZ07896.1"/>
    <property type="molecule type" value="Genomic_DNA"/>
</dbReference>
<dbReference type="InterPro" id="IPR002156">
    <property type="entry name" value="RNaseH_domain"/>
</dbReference>
<dbReference type="OMA" id="QADVEHW"/>
<feature type="domain" description="RNase H type-1" evidence="2">
    <location>
        <begin position="5"/>
        <end position="92"/>
    </location>
</feature>
<dbReference type="GeneID" id="20661106"/>
<proteinExistence type="predicted"/>
<feature type="compositionally biased region" description="Basic and acidic residues" evidence="1">
    <location>
        <begin position="129"/>
        <end position="138"/>
    </location>
</feature>
<name>G5A7M0_PHYSP</name>
<dbReference type="GO" id="GO:0004523">
    <property type="term" value="F:RNA-DNA hybrid ribonuclease activity"/>
    <property type="evidence" value="ECO:0007669"/>
    <property type="project" value="InterPro"/>
</dbReference>
<accession>G5A7M0</accession>
<dbReference type="GO" id="GO:0003676">
    <property type="term" value="F:nucleic acid binding"/>
    <property type="evidence" value="ECO:0007669"/>
    <property type="project" value="InterPro"/>
</dbReference>
<dbReference type="STRING" id="1094619.G5A7M0"/>
<dbReference type="AlphaFoldDB" id="G5A7M0"/>
<dbReference type="InterPro" id="IPR036397">
    <property type="entry name" value="RNaseH_sf"/>
</dbReference>
<dbReference type="RefSeq" id="XP_009536068.1">
    <property type="nucleotide sequence ID" value="XM_009537773.1"/>
</dbReference>
<dbReference type="SUPFAM" id="SSF53098">
    <property type="entry name" value="Ribonuclease H-like"/>
    <property type="match status" value="1"/>
</dbReference>
<sequence length="148" mass="16596">VSYVSKTTNNVAEYRALLNGLRYSVQHSMVGLHIVGDSNLILTQLQKRRVPRARHLQGLYGQCRVLADRLMVSSWSHHLRHFNKAADGLANIAMDTKQSKQATAEDISRLPPQWTTVLESLQADVEHWMDTNPDREGIGRASPRTGAP</sequence>
<reference evidence="3 4" key="1">
    <citation type="journal article" date="2006" name="Science">
        <title>Phytophthora genome sequences uncover evolutionary origins and mechanisms of pathogenesis.</title>
        <authorList>
            <person name="Tyler B.M."/>
            <person name="Tripathy S."/>
            <person name="Zhang X."/>
            <person name="Dehal P."/>
            <person name="Jiang R.H."/>
            <person name="Aerts A."/>
            <person name="Arredondo F.D."/>
            <person name="Baxter L."/>
            <person name="Bensasson D."/>
            <person name="Beynon J.L."/>
            <person name="Chapman J."/>
            <person name="Damasceno C.M."/>
            <person name="Dorrance A.E."/>
            <person name="Dou D."/>
            <person name="Dickerman A.W."/>
            <person name="Dubchak I.L."/>
            <person name="Garbelotto M."/>
            <person name="Gijzen M."/>
            <person name="Gordon S.G."/>
            <person name="Govers F."/>
            <person name="Grunwald N.J."/>
            <person name="Huang W."/>
            <person name="Ivors K.L."/>
            <person name="Jones R.W."/>
            <person name="Kamoun S."/>
            <person name="Krampis K."/>
            <person name="Lamour K.H."/>
            <person name="Lee M.K."/>
            <person name="McDonald W.H."/>
            <person name="Medina M."/>
            <person name="Meijer H.J."/>
            <person name="Nordberg E.K."/>
            <person name="Maclean D.J."/>
            <person name="Ospina-Giraldo M.D."/>
            <person name="Morris P.F."/>
            <person name="Phuntumart V."/>
            <person name="Putnam N.H."/>
            <person name="Rash S."/>
            <person name="Rose J.K."/>
            <person name="Sakihama Y."/>
            <person name="Salamov A.A."/>
            <person name="Savidor A."/>
            <person name="Scheuring C.F."/>
            <person name="Smith B.M."/>
            <person name="Sobral B.W."/>
            <person name="Terry A."/>
            <person name="Torto-Alalibo T.A."/>
            <person name="Win J."/>
            <person name="Xu Z."/>
            <person name="Zhang H."/>
            <person name="Grigoriev I.V."/>
            <person name="Rokhsar D.S."/>
            <person name="Boore J.L."/>
        </authorList>
    </citation>
    <scope>NUCLEOTIDE SEQUENCE [LARGE SCALE GENOMIC DNA]</scope>
    <source>
        <strain evidence="3 4">P6497</strain>
    </source>
</reference>
<evidence type="ECO:0000259" key="2">
    <source>
        <dbReference type="Pfam" id="PF13456"/>
    </source>
</evidence>
<gene>
    <name evidence="3" type="ORF">PHYSODRAFT_527265</name>
</gene>
<dbReference type="Proteomes" id="UP000002640">
    <property type="component" value="Unassembled WGS sequence"/>
</dbReference>
<dbReference type="KEGG" id="psoj:PHYSODRAFT_527265"/>
<dbReference type="Pfam" id="PF13456">
    <property type="entry name" value="RVT_3"/>
    <property type="match status" value="1"/>
</dbReference>
<dbReference type="InterPro" id="IPR053151">
    <property type="entry name" value="RNase_H-like"/>
</dbReference>
<evidence type="ECO:0000313" key="4">
    <source>
        <dbReference type="Proteomes" id="UP000002640"/>
    </source>
</evidence>
<dbReference type="PANTHER" id="PTHR47723:SF19">
    <property type="entry name" value="POLYNUCLEOTIDYL TRANSFERASE, RIBONUCLEASE H-LIKE SUPERFAMILY PROTEIN"/>
    <property type="match status" value="1"/>
</dbReference>
<evidence type="ECO:0000313" key="3">
    <source>
        <dbReference type="EMBL" id="EGZ07896.1"/>
    </source>
</evidence>
<feature type="region of interest" description="Disordered" evidence="1">
    <location>
        <begin position="129"/>
        <end position="148"/>
    </location>
</feature>
<organism evidence="3 4">
    <name type="scientific">Phytophthora sojae (strain P6497)</name>
    <name type="common">Soybean stem and root rot agent</name>
    <name type="synonym">Phytophthora megasperma f. sp. glycines</name>
    <dbReference type="NCBI Taxonomy" id="1094619"/>
    <lineage>
        <taxon>Eukaryota</taxon>
        <taxon>Sar</taxon>
        <taxon>Stramenopiles</taxon>
        <taxon>Oomycota</taxon>
        <taxon>Peronosporomycetes</taxon>
        <taxon>Peronosporales</taxon>
        <taxon>Peronosporaceae</taxon>
        <taxon>Phytophthora</taxon>
    </lineage>
</organism>
<dbReference type="InterPro" id="IPR012337">
    <property type="entry name" value="RNaseH-like_sf"/>
</dbReference>
<dbReference type="PANTHER" id="PTHR47723">
    <property type="entry name" value="OS05G0353850 PROTEIN"/>
    <property type="match status" value="1"/>
</dbReference>
<keyword evidence="4" id="KW-1185">Reference proteome</keyword>
<protein>
    <recommendedName>
        <fullName evidence="2">RNase H type-1 domain-containing protein</fullName>
    </recommendedName>
</protein>
<dbReference type="Gene3D" id="3.30.420.10">
    <property type="entry name" value="Ribonuclease H-like superfamily/Ribonuclease H"/>
    <property type="match status" value="1"/>
</dbReference>
<evidence type="ECO:0000256" key="1">
    <source>
        <dbReference type="SAM" id="MobiDB-lite"/>
    </source>
</evidence>
<feature type="non-terminal residue" evidence="3">
    <location>
        <position position="1"/>
    </location>
</feature>
<dbReference type="InParanoid" id="G5A7M0"/>
<dbReference type="SMR" id="G5A7M0"/>